<evidence type="ECO:0000313" key="2">
    <source>
        <dbReference type="Proteomes" id="UP000070520"/>
    </source>
</evidence>
<accession>A0A133UZK4</accession>
<evidence type="ECO:0000313" key="1">
    <source>
        <dbReference type="EMBL" id="KXA99589.1"/>
    </source>
</evidence>
<name>A0A133UZK4_9EURY</name>
<gene>
    <name evidence="1" type="ORF">AKJ42_02920</name>
</gene>
<dbReference type="EMBL" id="LHXW01000035">
    <property type="protein sequence ID" value="KXA99589.1"/>
    <property type="molecule type" value="Genomic_DNA"/>
</dbReference>
<comment type="caution">
    <text evidence="1">The sequence shown here is derived from an EMBL/GenBank/DDBJ whole genome shotgun (WGS) entry which is preliminary data.</text>
</comment>
<proteinExistence type="predicted"/>
<dbReference type="Proteomes" id="UP000070520">
    <property type="component" value="Unassembled WGS sequence"/>
</dbReference>
<dbReference type="AlphaFoldDB" id="A0A133UZK4"/>
<sequence>MVINRQNKETKPVLYTRTLKLNCAYRFIRVKCVKDIAVTLKPDLITQVIYPYSMIVVEYQNVAESHDFL</sequence>
<keyword evidence="2" id="KW-1185">Reference proteome</keyword>
<reference evidence="1 2" key="1">
    <citation type="journal article" date="2016" name="Sci. Rep.">
        <title>Metabolic traits of an uncultured archaeal lineage -MSBL1- from brine pools of the Red Sea.</title>
        <authorList>
            <person name="Mwirichia R."/>
            <person name="Alam I."/>
            <person name="Rashid M."/>
            <person name="Vinu M."/>
            <person name="Ba-Alawi W."/>
            <person name="Anthony Kamau A."/>
            <person name="Kamanda Ngugi D."/>
            <person name="Goker M."/>
            <person name="Klenk H.P."/>
            <person name="Bajic V."/>
            <person name="Stingl U."/>
        </authorList>
    </citation>
    <scope>NUCLEOTIDE SEQUENCE [LARGE SCALE GENOMIC DNA]</scope>
    <source>
        <strain evidence="1">SCGC-AAA261C02</strain>
    </source>
</reference>
<organism evidence="1 2">
    <name type="scientific">candidate division MSBL1 archaeon SCGC-AAA261C02</name>
    <dbReference type="NCBI Taxonomy" id="1698272"/>
    <lineage>
        <taxon>Archaea</taxon>
        <taxon>Methanobacteriati</taxon>
        <taxon>Methanobacteriota</taxon>
        <taxon>candidate division MSBL1</taxon>
    </lineage>
</organism>
<protein>
    <submittedName>
        <fullName evidence="1">Uncharacterized protein</fullName>
    </submittedName>
</protein>